<dbReference type="InterPro" id="IPR011990">
    <property type="entry name" value="TPR-like_helical_dom_sf"/>
</dbReference>
<sequence>MRRRDLSKLEKYNEALTDFIKLSEIDPNNDLNLYLYEIIDEILEIEPNNALAKIKRRKVKKL</sequence>
<gene>
    <name evidence="1" type="ORF">Glove_232g65</name>
</gene>
<protein>
    <submittedName>
        <fullName evidence="1">Uncharacterized protein</fullName>
    </submittedName>
</protein>
<evidence type="ECO:0000313" key="2">
    <source>
        <dbReference type="Proteomes" id="UP000266861"/>
    </source>
</evidence>
<dbReference type="EMBL" id="PQFF01000215">
    <property type="protein sequence ID" value="RHZ73238.1"/>
    <property type="molecule type" value="Genomic_DNA"/>
</dbReference>
<keyword evidence="2" id="KW-1185">Reference proteome</keyword>
<dbReference type="OrthoDB" id="2942533at2759"/>
<dbReference type="SUPFAM" id="SSF48452">
    <property type="entry name" value="TPR-like"/>
    <property type="match status" value="1"/>
</dbReference>
<reference evidence="1 2" key="1">
    <citation type="submission" date="2018-08" db="EMBL/GenBank/DDBJ databases">
        <title>Genome and evolution of the arbuscular mycorrhizal fungus Diversispora epigaea (formerly Glomus versiforme) and its bacterial endosymbionts.</title>
        <authorList>
            <person name="Sun X."/>
            <person name="Fei Z."/>
            <person name="Harrison M."/>
        </authorList>
    </citation>
    <scope>NUCLEOTIDE SEQUENCE [LARGE SCALE GENOMIC DNA]</scope>
    <source>
        <strain evidence="1 2">IT104</strain>
    </source>
</reference>
<proteinExistence type="predicted"/>
<accession>A0A397IG59</accession>
<dbReference type="Proteomes" id="UP000266861">
    <property type="component" value="Unassembled WGS sequence"/>
</dbReference>
<evidence type="ECO:0000313" key="1">
    <source>
        <dbReference type="EMBL" id="RHZ73238.1"/>
    </source>
</evidence>
<organism evidence="1 2">
    <name type="scientific">Diversispora epigaea</name>
    <dbReference type="NCBI Taxonomy" id="1348612"/>
    <lineage>
        <taxon>Eukaryota</taxon>
        <taxon>Fungi</taxon>
        <taxon>Fungi incertae sedis</taxon>
        <taxon>Mucoromycota</taxon>
        <taxon>Glomeromycotina</taxon>
        <taxon>Glomeromycetes</taxon>
        <taxon>Diversisporales</taxon>
        <taxon>Diversisporaceae</taxon>
        <taxon>Diversispora</taxon>
    </lineage>
</organism>
<dbReference type="AlphaFoldDB" id="A0A397IG59"/>
<comment type="caution">
    <text evidence="1">The sequence shown here is derived from an EMBL/GenBank/DDBJ whole genome shotgun (WGS) entry which is preliminary data.</text>
</comment>
<name>A0A397IG59_9GLOM</name>